<keyword evidence="3" id="KW-0328">Glycosyltransferase</keyword>
<evidence type="ECO:0000313" key="10">
    <source>
        <dbReference type="EMBL" id="PQA56223.1"/>
    </source>
</evidence>
<gene>
    <name evidence="10" type="ORF">C5O19_17915</name>
</gene>
<dbReference type="RefSeq" id="WP_104714764.1">
    <property type="nucleotide sequence ID" value="NZ_PTRA01000003.1"/>
</dbReference>
<evidence type="ECO:0008006" key="12">
    <source>
        <dbReference type="Google" id="ProtNLM"/>
    </source>
</evidence>
<dbReference type="Pfam" id="PF04922">
    <property type="entry name" value="DIE2_ALG10"/>
    <property type="match status" value="1"/>
</dbReference>
<evidence type="ECO:0000256" key="3">
    <source>
        <dbReference type="ARBA" id="ARBA00022676"/>
    </source>
</evidence>
<comment type="caution">
    <text evidence="10">The sequence shown here is derived from an EMBL/GenBank/DDBJ whole genome shotgun (WGS) entry which is preliminary data.</text>
</comment>
<evidence type="ECO:0000256" key="4">
    <source>
        <dbReference type="ARBA" id="ARBA00022679"/>
    </source>
</evidence>
<dbReference type="InterPro" id="IPR016900">
    <property type="entry name" value="Alg10"/>
</dbReference>
<protein>
    <recommendedName>
        <fullName evidence="12">Glycosyltransferase RgtA/B/C/D-like domain-containing protein</fullName>
    </recommendedName>
</protein>
<dbReference type="OrthoDB" id="934762at2"/>
<feature type="transmembrane region" description="Helical" evidence="9">
    <location>
        <begin position="12"/>
        <end position="29"/>
    </location>
</feature>
<reference evidence="11" key="1">
    <citation type="submission" date="2018-02" db="EMBL/GenBank/DDBJ databases">
        <title>Genome sequencing of Solimonas sp. HR-BB.</title>
        <authorList>
            <person name="Lee Y."/>
            <person name="Jeon C.O."/>
        </authorList>
    </citation>
    <scope>NUCLEOTIDE SEQUENCE [LARGE SCALE GENOMIC DNA]</scope>
    <source>
        <strain evidence="11">HR-U</strain>
    </source>
</reference>
<evidence type="ECO:0000256" key="1">
    <source>
        <dbReference type="ARBA" id="ARBA00004477"/>
    </source>
</evidence>
<comment type="subcellular location">
    <subcellularLocation>
        <location evidence="1">Endoplasmic reticulum membrane</location>
        <topology evidence="1">Multi-pass membrane protein</topology>
    </subcellularLocation>
</comment>
<keyword evidence="5 9" id="KW-0812">Transmembrane</keyword>
<keyword evidence="8 9" id="KW-0472">Membrane</keyword>
<evidence type="ECO:0000313" key="11">
    <source>
        <dbReference type="Proteomes" id="UP000239590"/>
    </source>
</evidence>
<keyword evidence="6" id="KW-0256">Endoplasmic reticulum</keyword>
<name>A0A2S7IIY6_9BACT</name>
<feature type="transmembrane region" description="Helical" evidence="9">
    <location>
        <begin position="161"/>
        <end position="188"/>
    </location>
</feature>
<keyword evidence="7 9" id="KW-1133">Transmembrane helix</keyword>
<feature type="transmembrane region" description="Helical" evidence="9">
    <location>
        <begin position="89"/>
        <end position="109"/>
    </location>
</feature>
<accession>A0A2S7IIY6</accession>
<organism evidence="10 11">
    <name type="scientific">Siphonobacter curvatus</name>
    <dbReference type="NCBI Taxonomy" id="2094562"/>
    <lineage>
        <taxon>Bacteria</taxon>
        <taxon>Pseudomonadati</taxon>
        <taxon>Bacteroidota</taxon>
        <taxon>Cytophagia</taxon>
        <taxon>Cytophagales</taxon>
        <taxon>Cytophagaceae</taxon>
        <taxon>Siphonobacter</taxon>
    </lineage>
</organism>
<keyword evidence="11" id="KW-1185">Reference proteome</keyword>
<dbReference type="GO" id="GO:0106073">
    <property type="term" value="F:dolichyl pyrophosphate Glc2Man9GlcNAc2 alpha-1,2-glucosyltransferase activity"/>
    <property type="evidence" value="ECO:0007669"/>
    <property type="project" value="InterPro"/>
</dbReference>
<evidence type="ECO:0000256" key="8">
    <source>
        <dbReference type="ARBA" id="ARBA00023136"/>
    </source>
</evidence>
<feature type="transmembrane region" description="Helical" evidence="9">
    <location>
        <begin position="246"/>
        <end position="264"/>
    </location>
</feature>
<feature type="transmembrane region" description="Helical" evidence="9">
    <location>
        <begin position="377"/>
        <end position="397"/>
    </location>
</feature>
<dbReference type="GO" id="GO:0006488">
    <property type="term" value="P:dolichol-linked oligosaccharide biosynthetic process"/>
    <property type="evidence" value="ECO:0007669"/>
    <property type="project" value="InterPro"/>
</dbReference>
<feature type="transmembrane region" description="Helical" evidence="9">
    <location>
        <begin position="323"/>
        <end position="346"/>
    </location>
</feature>
<evidence type="ECO:0000256" key="5">
    <source>
        <dbReference type="ARBA" id="ARBA00022692"/>
    </source>
</evidence>
<comment type="pathway">
    <text evidence="2">Protein modification; protein glycosylation.</text>
</comment>
<sequence length="403" mass="46591">MTQTAPSSTTRPLLASLVFLVIYALIFVYKRFFSEALYQDEIHFLQTAIQFSKEPIPSLRLLETYGELNTPLPFILGGWIIRLFGEDIFYLRMLNFVLSYGILLLFIWTPPRPTARLWVSLIGIFLFPSYYLCSIYYYTDIIAMICVLLGFVYYLRNSHLVASLFFIAAVCSRQYMIAFPAAILMHLVWQSYQQNGWGFIPVFFKQTPWPAYLLAVLSLVPWVLLWKGAAPAAEMARQYYETGKMYNLGFVLYASSCISVYFVIPEALMTRRWGHYLAYPRKNPLLFLGLVVVVLIIAVFFPAQQTNNKYFDWPYLGYVDQGLTLIGLSGLVKQLLYAVLMLLLLMRFITPELSLGSWVLLINLLMLGKAQLSWDKYSLPTVLILWYLTLFNAYWPLQKNAEA</sequence>
<evidence type="ECO:0000256" key="7">
    <source>
        <dbReference type="ARBA" id="ARBA00022989"/>
    </source>
</evidence>
<feature type="transmembrane region" description="Helical" evidence="9">
    <location>
        <begin position="209"/>
        <end position="226"/>
    </location>
</feature>
<feature type="transmembrane region" description="Helical" evidence="9">
    <location>
        <begin position="115"/>
        <end position="132"/>
    </location>
</feature>
<evidence type="ECO:0000256" key="9">
    <source>
        <dbReference type="SAM" id="Phobius"/>
    </source>
</evidence>
<keyword evidence="4" id="KW-0808">Transferase</keyword>
<proteinExistence type="predicted"/>
<dbReference type="EMBL" id="PTRA01000003">
    <property type="protein sequence ID" value="PQA56223.1"/>
    <property type="molecule type" value="Genomic_DNA"/>
</dbReference>
<feature type="transmembrane region" description="Helical" evidence="9">
    <location>
        <begin position="137"/>
        <end position="155"/>
    </location>
</feature>
<evidence type="ECO:0000256" key="2">
    <source>
        <dbReference type="ARBA" id="ARBA00004922"/>
    </source>
</evidence>
<evidence type="ECO:0000256" key="6">
    <source>
        <dbReference type="ARBA" id="ARBA00022824"/>
    </source>
</evidence>
<feature type="transmembrane region" description="Helical" evidence="9">
    <location>
        <begin position="285"/>
        <end position="303"/>
    </location>
</feature>
<dbReference type="AlphaFoldDB" id="A0A2S7IIY6"/>
<dbReference type="Proteomes" id="UP000239590">
    <property type="component" value="Unassembled WGS sequence"/>
</dbReference>